<dbReference type="Gene3D" id="2.60.40.790">
    <property type="match status" value="1"/>
</dbReference>
<evidence type="ECO:0000259" key="4">
    <source>
        <dbReference type="PROSITE" id="PS01031"/>
    </source>
</evidence>
<evidence type="ECO:0000313" key="6">
    <source>
        <dbReference type="EMBL" id="TKR24473.1"/>
    </source>
</evidence>
<protein>
    <submittedName>
        <fullName evidence="6">Hsp20/alpha crystallin family protein</fullName>
    </submittedName>
</protein>
<dbReference type="SUPFAM" id="SSF49764">
    <property type="entry name" value="HSP20-like chaperones"/>
    <property type="match status" value="1"/>
</dbReference>
<evidence type="ECO:0000256" key="3">
    <source>
        <dbReference type="SAM" id="MobiDB-lite"/>
    </source>
</evidence>
<evidence type="ECO:0000256" key="2">
    <source>
        <dbReference type="RuleBase" id="RU003616"/>
    </source>
</evidence>
<dbReference type="InterPro" id="IPR007052">
    <property type="entry name" value="CS_dom"/>
</dbReference>
<evidence type="ECO:0000256" key="1">
    <source>
        <dbReference type="PROSITE-ProRule" id="PRU00285"/>
    </source>
</evidence>
<dbReference type="RefSeq" id="WP_137277590.1">
    <property type="nucleotide sequence ID" value="NZ_QKNX01000009.1"/>
</dbReference>
<dbReference type="EMBL" id="QKNX01000009">
    <property type="protein sequence ID" value="TKR24473.1"/>
    <property type="molecule type" value="Genomic_DNA"/>
</dbReference>
<dbReference type="InterPro" id="IPR031107">
    <property type="entry name" value="Small_HSP"/>
</dbReference>
<name>A0A4V5ZNE6_9EURY</name>
<comment type="similarity">
    <text evidence="1 2">Belongs to the small heat shock protein (HSP20) family.</text>
</comment>
<dbReference type="OrthoDB" id="198277at2157"/>
<organism evidence="6 7">
    <name type="scientific">Natronomonas salsuginis</name>
    <dbReference type="NCBI Taxonomy" id="2217661"/>
    <lineage>
        <taxon>Archaea</taxon>
        <taxon>Methanobacteriati</taxon>
        <taxon>Methanobacteriota</taxon>
        <taxon>Stenosarchaea group</taxon>
        <taxon>Halobacteria</taxon>
        <taxon>Halobacteriales</taxon>
        <taxon>Natronomonadaceae</taxon>
        <taxon>Natronomonas</taxon>
    </lineage>
</organism>
<dbReference type="PROSITE" id="PS01031">
    <property type="entry name" value="SHSP"/>
    <property type="match status" value="1"/>
</dbReference>
<proteinExistence type="inferred from homology"/>
<dbReference type="PANTHER" id="PTHR11527">
    <property type="entry name" value="HEAT-SHOCK PROTEIN 20 FAMILY MEMBER"/>
    <property type="match status" value="1"/>
</dbReference>
<keyword evidence="7" id="KW-1185">Reference proteome</keyword>
<dbReference type="InterPro" id="IPR008978">
    <property type="entry name" value="HSP20-like_chaperone"/>
</dbReference>
<gene>
    <name evidence="6" type="ORF">DM868_14685</name>
</gene>
<comment type="caution">
    <text evidence="6">The sequence shown here is derived from an EMBL/GenBank/DDBJ whole genome shotgun (WGS) entry which is preliminary data.</text>
</comment>
<dbReference type="InterPro" id="IPR002068">
    <property type="entry name" value="A-crystallin/Hsp20_dom"/>
</dbReference>
<dbReference type="CDD" id="cd06464">
    <property type="entry name" value="ACD_sHsps-like"/>
    <property type="match status" value="1"/>
</dbReference>
<feature type="region of interest" description="Disordered" evidence="3">
    <location>
        <begin position="85"/>
        <end position="120"/>
    </location>
</feature>
<feature type="domain" description="SHSP" evidence="4">
    <location>
        <begin position="37"/>
        <end position="151"/>
    </location>
</feature>
<dbReference type="Proteomes" id="UP000308037">
    <property type="component" value="Unassembled WGS sequence"/>
</dbReference>
<evidence type="ECO:0000313" key="7">
    <source>
        <dbReference type="Proteomes" id="UP000308037"/>
    </source>
</evidence>
<dbReference type="Pfam" id="PF00011">
    <property type="entry name" value="HSP20"/>
    <property type="match status" value="1"/>
</dbReference>
<feature type="compositionally biased region" description="Basic and acidic residues" evidence="3">
    <location>
        <begin position="85"/>
        <end position="115"/>
    </location>
</feature>
<dbReference type="PROSITE" id="PS51203">
    <property type="entry name" value="CS"/>
    <property type="match status" value="1"/>
</dbReference>
<feature type="domain" description="CS" evidence="5">
    <location>
        <begin position="41"/>
        <end position="149"/>
    </location>
</feature>
<dbReference type="AlphaFoldDB" id="A0A4V5ZNE6"/>
<evidence type="ECO:0000259" key="5">
    <source>
        <dbReference type="PROSITE" id="PS51203"/>
    </source>
</evidence>
<sequence length="152" mass="17843">MSTRSNPLEELERFFERMSHQFDDTRMWDPSGSIERWSSEFGTMAVDLVDRDDEFVATVDMPGFDREEIDVRVTDHTLRITAEHEERLDEEKEEGRYIRHERRRESADRSIRLPDDVDPDEVTARMKNGVLTITLPKLEAEEARGIEIEDAS</sequence>
<reference evidence="6 7" key="1">
    <citation type="submission" date="2019-04" db="EMBL/GenBank/DDBJ databases">
        <title>Natronomonas sp. F20-122 a newhaloarchaeon isolated from a saline saltern of Isla Bacuta, Huelva, Spain.</title>
        <authorList>
            <person name="Duran-Viseras A."/>
            <person name="Sanchez-Porro C."/>
            <person name="Ventosa A."/>
        </authorList>
    </citation>
    <scope>NUCLEOTIDE SEQUENCE [LARGE SCALE GENOMIC DNA]</scope>
    <source>
        <strain evidence="6 7">F20-122</strain>
    </source>
</reference>
<accession>A0A4V5ZNE6</accession>